<evidence type="ECO:0000256" key="11">
    <source>
        <dbReference type="SAM" id="MobiDB-lite"/>
    </source>
</evidence>
<proteinExistence type="inferred from homology"/>
<dbReference type="GO" id="GO:0006843">
    <property type="term" value="P:mitochondrial citrate transmembrane transport"/>
    <property type="evidence" value="ECO:0007669"/>
    <property type="project" value="TreeGrafter"/>
</dbReference>
<keyword evidence="4 9" id="KW-0812">Transmembrane</keyword>
<dbReference type="EMBL" id="KV454005">
    <property type="protein sequence ID" value="ODQ45435.1"/>
    <property type="molecule type" value="Genomic_DNA"/>
</dbReference>
<keyword evidence="13" id="KW-1185">Reference proteome</keyword>
<dbReference type="InterPro" id="IPR049563">
    <property type="entry name" value="TXTP-like"/>
</dbReference>
<dbReference type="Proteomes" id="UP000094455">
    <property type="component" value="Unassembled WGS sequence"/>
</dbReference>
<evidence type="ECO:0000256" key="5">
    <source>
        <dbReference type="ARBA" id="ARBA00022737"/>
    </source>
</evidence>
<dbReference type="AlphaFoldDB" id="A0A1E3NH05"/>
<evidence type="ECO:0000256" key="3">
    <source>
        <dbReference type="ARBA" id="ARBA00022448"/>
    </source>
</evidence>
<dbReference type="PANTHER" id="PTHR45788">
    <property type="entry name" value="SUCCINATE/FUMARATE MITOCHONDRIAL TRANSPORTER-RELATED"/>
    <property type="match status" value="1"/>
</dbReference>
<feature type="region of interest" description="Disordered" evidence="11">
    <location>
        <begin position="149"/>
        <end position="172"/>
    </location>
</feature>
<keyword evidence="6" id="KW-1133">Transmembrane helix</keyword>
<comment type="similarity">
    <text evidence="2 10">Belongs to the mitochondrial carrier (TC 2.A.29) family.</text>
</comment>
<evidence type="ECO:0008006" key="14">
    <source>
        <dbReference type="Google" id="ProtNLM"/>
    </source>
</evidence>
<evidence type="ECO:0000256" key="6">
    <source>
        <dbReference type="ARBA" id="ARBA00022989"/>
    </source>
</evidence>
<sequence length="354" mass="39524">MDPLPTPNDNTGLSTAMFGGAISGIVQTALTYPLEYFKTISQIENKSIMLKEAVVPHDSMRPLFTGCLPLSLGMALKSSSRMFIFNQFSNFMADDGKTSAPRVVVAGLMTGVLESFWSIPFENIKVRMIENSMIRYGLKTTLDEEVQQPSKVNTDNATQSAKKSIRISNRPSSSNSVKEVAKEMIKHPRMKALEYYHHNPSYTFSNIVREMYETGGISAFTQGSTITLLRQGMNSMVWYSTYSSFQQLIDPSRDSITELELLAMGFASSMAVVGVTQPIDVIKTRMQTRDYRIVYKDLMTCIALIFFKEGVSKFWSGSVPRFVKVSCSSTVTLLTYEYVTKAVNTLSEIKPFAA</sequence>
<keyword evidence="5" id="KW-0677">Repeat</keyword>
<organism evidence="12 13">
    <name type="scientific">Pichia membranifaciens NRRL Y-2026</name>
    <dbReference type="NCBI Taxonomy" id="763406"/>
    <lineage>
        <taxon>Eukaryota</taxon>
        <taxon>Fungi</taxon>
        <taxon>Dikarya</taxon>
        <taxon>Ascomycota</taxon>
        <taxon>Saccharomycotina</taxon>
        <taxon>Pichiomycetes</taxon>
        <taxon>Pichiales</taxon>
        <taxon>Pichiaceae</taxon>
        <taxon>Pichia</taxon>
    </lineage>
</organism>
<dbReference type="Gene3D" id="1.50.40.10">
    <property type="entry name" value="Mitochondrial carrier domain"/>
    <property type="match status" value="1"/>
</dbReference>
<feature type="repeat" description="Solcar" evidence="9">
    <location>
        <begin position="11"/>
        <end position="91"/>
    </location>
</feature>
<dbReference type="OrthoDB" id="44467at2759"/>
<dbReference type="Pfam" id="PF00153">
    <property type="entry name" value="Mito_carr"/>
    <property type="match status" value="3"/>
</dbReference>
<evidence type="ECO:0000256" key="10">
    <source>
        <dbReference type="RuleBase" id="RU000488"/>
    </source>
</evidence>
<feature type="repeat" description="Solcar" evidence="9">
    <location>
        <begin position="259"/>
        <end position="342"/>
    </location>
</feature>
<comment type="subcellular location">
    <subcellularLocation>
        <location evidence="1">Mitochondrion membrane</location>
        <topology evidence="1">Multi-pass membrane protein</topology>
    </subcellularLocation>
</comment>
<dbReference type="GeneID" id="30181390"/>
<accession>A0A1E3NH05</accession>
<keyword evidence="7" id="KW-0496">Mitochondrion</keyword>
<evidence type="ECO:0000256" key="4">
    <source>
        <dbReference type="ARBA" id="ARBA00022692"/>
    </source>
</evidence>
<evidence type="ECO:0000256" key="9">
    <source>
        <dbReference type="PROSITE-ProRule" id="PRU00282"/>
    </source>
</evidence>
<evidence type="ECO:0000256" key="8">
    <source>
        <dbReference type="ARBA" id="ARBA00023136"/>
    </source>
</evidence>
<evidence type="ECO:0000313" key="12">
    <source>
        <dbReference type="EMBL" id="ODQ45435.1"/>
    </source>
</evidence>
<evidence type="ECO:0000313" key="13">
    <source>
        <dbReference type="Proteomes" id="UP000094455"/>
    </source>
</evidence>
<name>A0A1E3NH05_9ASCO</name>
<dbReference type="GO" id="GO:0031966">
    <property type="term" value="C:mitochondrial membrane"/>
    <property type="evidence" value="ECO:0007669"/>
    <property type="project" value="UniProtKB-SubCell"/>
</dbReference>
<dbReference type="RefSeq" id="XP_019016548.1">
    <property type="nucleotide sequence ID" value="XM_019164703.1"/>
</dbReference>
<evidence type="ECO:0000256" key="2">
    <source>
        <dbReference type="ARBA" id="ARBA00006375"/>
    </source>
</evidence>
<keyword evidence="3 10" id="KW-0813">Transport</keyword>
<keyword evidence="8 9" id="KW-0472">Membrane</keyword>
<dbReference type="GO" id="GO:0071913">
    <property type="term" value="F:citrate secondary active transmembrane transporter activity"/>
    <property type="evidence" value="ECO:0007669"/>
    <property type="project" value="TreeGrafter"/>
</dbReference>
<feature type="compositionally biased region" description="Polar residues" evidence="11">
    <location>
        <begin position="149"/>
        <end position="161"/>
    </location>
</feature>
<protein>
    <recommendedName>
        <fullName evidence="14">Mitochondrial carrier protein</fullName>
    </recommendedName>
</protein>
<evidence type="ECO:0000256" key="1">
    <source>
        <dbReference type="ARBA" id="ARBA00004225"/>
    </source>
</evidence>
<dbReference type="InterPro" id="IPR018108">
    <property type="entry name" value="MCP_transmembrane"/>
</dbReference>
<reference evidence="12 13" key="1">
    <citation type="journal article" date="2016" name="Proc. Natl. Acad. Sci. U.S.A.">
        <title>Comparative genomics of biotechnologically important yeasts.</title>
        <authorList>
            <person name="Riley R."/>
            <person name="Haridas S."/>
            <person name="Wolfe K.H."/>
            <person name="Lopes M.R."/>
            <person name="Hittinger C.T."/>
            <person name="Goeker M."/>
            <person name="Salamov A.A."/>
            <person name="Wisecaver J.H."/>
            <person name="Long T.M."/>
            <person name="Calvey C.H."/>
            <person name="Aerts A.L."/>
            <person name="Barry K.W."/>
            <person name="Choi C."/>
            <person name="Clum A."/>
            <person name="Coughlan A.Y."/>
            <person name="Deshpande S."/>
            <person name="Douglass A.P."/>
            <person name="Hanson S.J."/>
            <person name="Klenk H.-P."/>
            <person name="LaButti K.M."/>
            <person name="Lapidus A."/>
            <person name="Lindquist E.A."/>
            <person name="Lipzen A.M."/>
            <person name="Meier-Kolthoff J.P."/>
            <person name="Ohm R.A."/>
            <person name="Otillar R.P."/>
            <person name="Pangilinan J.L."/>
            <person name="Peng Y."/>
            <person name="Rokas A."/>
            <person name="Rosa C.A."/>
            <person name="Scheuner C."/>
            <person name="Sibirny A.A."/>
            <person name="Slot J.C."/>
            <person name="Stielow J.B."/>
            <person name="Sun H."/>
            <person name="Kurtzman C.P."/>
            <person name="Blackwell M."/>
            <person name="Grigoriev I.V."/>
            <person name="Jeffries T.W."/>
        </authorList>
    </citation>
    <scope>NUCLEOTIDE SEQUENCE [LARGE SCALE GENOMIC DNA]</scope>
    <source>
        <strain evidence="12 13">NRRL Y-2026</strain>
    </source>
</reference>
<gene>
    <name evidence="12" type="ORF">PICMEDRAFT_74195</name>
</gene>
<evidence type="ECO:0000256" key="7">
    <source>
        <dbReference type="ARBA" id="ARBA00023128"/>
    </source>
</evidence>
<dbReference type="PROSITE" id="PS50920">
    <property type="entry name" value="SOLCAR"/>
    <property type="match status" value="2"/>
</dbReference>
<dbReference type="InterPro" id="IPR023395">
    <property type="entry name" value="MCP_dom_sf"/>
</dbReference>
<dbReference type="SUPFAM" id="SSF103506">
    <property type="entry name" value="Mitochondrial carrier"/>
    <property type="match status" value="1"/>
</dbReference>
<dbReference type="PANTHER" id="PTHR45788:SF5">
    <property type="entry name" value="AFR253WP"/>
    <property type="match status" value="1"/>
</dbReference>
<dbReference type="STRING" id="763406.A0A1E3NH05"/>